<dbReference type="Pfam" id="PF13361">
    <property type="entry name" value="UvrD_C"/>
    <property type="match status" value="1"/>
</dbReference>
<dbReference type="STRING" id="742152.A0A2H3J2U1"/>
<dbReference type="Proteomes" id="UP000218811">
    <property type="component" value="Unassembled WGS sequence"/>
</dbReference>
<evidence type="ECO:0000259" key="7">
    <source>
        <dbReference type="PROSITE" id="PS50103"/>
    </source>
</evidence>
<gene>
    <name evidence="8" type="ORF">WOLCODRAFT_14494</name>
</gene>
<evidence type="ECO:0000313" key="9">
    <source>
        <dbReference type="Proteomes" id="UP000218811"/>
    </source>
</evidence>
<dbReference type="SUPFAM" id="SSF52540">
    <property type="entry name" value="P-loop containing nucleoside triphosphate hydrolases"/>
    <property type="match status" value="1"/>
</dbReference>
<dbReference type="PROSITE" id="PS50103">
    <property type="entry name" value="ZF_C3H1"/>
    <property type="match status" value="1"/>
</dbReference>
<feature type="region of interest" description="Disordered" evidence="6">
    <location>
        <begin position="2187"/>
        <end position="2211"/>
    </location>
</feature>
<name>A0A2H3J2U1_WOLCO</name>
<dbReference type="OrthoDB" id="3156807at2759"/>
<keyword evidence="9" id="KW-1185">Reference proteome</keyword>
<feature type="compositionally biased region" description="Basic and acidic residues" evidence="6">
    <location>
        <begin position="2199"/>
        <end position="2211"/>
    </location>
</feature>
<dbReference type="GO" id="GO:0005524">
    <property type="term" value="F:ATP binding"/>
    <property type="evidence" value="ECO:0007669"/>
    <property type="project" value="UniProtKB-KW"/>
</dbReference>
<dbReference type="InterPro" id="IPR027417">
    <property type="entry name" value="P-loop_NTPase"/>
</dbReference>
<evidence type="ECO:0000256" key="3">
    <source>
        <dbReference type="ARBA" id="ARBA00022806"/>
    </source>
</evidence>
<dbReference type="GO" id="GO:0008270">
    <property type="term" value="F:zinc ion binding"/>
    <property type="evidence" value="ECO:0007669"/>
    <property type="project" value="UniProtKB-KW"/>
</dbReference>
<organism evidence="8 9">
    <name type="scientific">Wolfiporia cocos (strain MD-104)</name>
    <name type="common">Brown rot fungus</name>
    <dbReference type="NCBI Taxonomy" id="742152"/>
    <lineage>
        <taxon>Eukaryota</taxon>
        <taxon>Fungi</taxon>
        <taxon>Dikarya</taxon>
        <taxon>Basidiomycota</taxon>
        <taxon>Agaricomycotina</taxon>
        <taxon>Agaricomycetes</taxon>
        <taxon>Polyporales</taxon>
        <taxon>Phaeolaceae</taxon>
        <taxon>Wolfiporia</taxon>
    </lineage>
</organism>
<reference evidence="8 9" key="1">
    <citation type="journal article" date="2012" name="Science">
        <title>The Paleozoic origin of enzymatic lignin decomposition reconstructed from 31 fungal genomes.</title>
        <authorList>
            <person name="Floudas D."/>
            <person name="Binder M."/>
            <person name="Riley R."/>
            <person name="Barry K."/>
            <person name="Blanchette R.A."/>
            <person name="Henrissat B."/>
            <person name="Martinez A.T."/>
            <person name="Otillar R."/>
            <person name="Spatafora J.W."/>
            <person name="Yadav J.S."/>
            <person name="Aerts A."/>
            <person name="Benoit I."/>
            <person name="Boyd A."/>
            <person name="Carlson A."/>
            <person name="Copeland A."/>
            <person name="Coutinho P.M."/>
            <person name="de Vries R.P."/>
            <person name="Ferreira P."/>
            <person name="Findley K."/>
            <person name="Foster B."/>
            <person name="Gaskell J."/>
            <person name="Glotzer D."/>
            <person name="Gorecki P."/>
            <person name="Heitman J."/>
            <person name="Hesse C."/>
            <person name="Hori C."/>
            <person name="Igarashi K."/>
            <person name="Jurgens J.A."/>
            <person name="Kallen N."/>
            <person name="Kersten P."/>
            <person name="Kohler A."/>
            <person name="Kuees U."/>
            <person name="Kumar T.K.A."/>
            <person name="Kuo A."/>
            <person name="LaButti K."/>
            <person name="Larrondo L.F."/>
            <person name="Lindquist E."/>
            <person name="Ling A."/>
            <person name="Lombard V."/>
            <person name="Lucas S."/>
            <person name="Lundell T."/>
            <person name="Martin R."/>
            <person name="McLaughlin D.J."/>
            <person name="Morgenstern I."/>
            <person name="Morin E."/>
            <person name="Murat C."/>
            <person name="Nagy L.G."/>
            <person name="Nolan M."/>
            <person name="Ohm R.A."/>
            <person name="Patyshakuliyeva A."/>
            <person name="Rokas A."/>
            <person name="Ruiz-Duenas F.J."/>
            <person name="Sabat G."/>
            <person name="Salamov A."/>
            <person name="Samejima M."/>
            <person name="Schmutz J."/>
            <person name="Slot J.C."/>
            <person name="St John F."/>
            <person name="Stenlid J."/>
            <person name="Sun H."/>
            <person name="Sun S."/>
            <person name="Syed K."/>
            <person name="Tsang A."/>
            <person name="Wiebenga A."/>
            <person name="Young D."/>
            <person name="Pisabarro A."/>
            <person name="Eastwood D.C."/>
            <person name="Martin F."/>
            <person name="Cullen D."/>
            <person name="Grigoriev I.V."/>
            <person name="Hibbett D.S."/>
        </authorList>
    </citation>
    <scope>NUCLEOTIDE SEQUENCE [LARGE SCALE GENOMIC DNA]</scope>
    <source>
        <strain evidence="8 9">MD-104</strain>
    </source>
</reference>
<dbReference type="InterPro" id="IPR000571">
    <property type="entry name" value="Znf_CCCH"/>
</dbReference>
<evidence type="ECO:0000256" key="1">
    <source>
        <dbReference type="ARBA" id="ARBA00022741"/>
    </source>
</evidence>
<dbReference type="Gene3D" id="3.40.50.300">
    <property type="entry name" value="P-loop containing nucleotide triphosphate hydrolases"/>
    <property type="match status" value="2"/>
</dbReference>
<dbReference type="GO" id="GO:0016787">
    <property type="term" value="F:hydrolase activity"/>
    <property type="evidence" value="ECO:0007669"/>
    <property type="project" value="UniProtKB-KW"/>
</dbReference>
<feature type="zinc finger region" description="C3H1-type" evidence="5">
    <location>
        <begin position="1536"/>
        <end position="1563"/>
    </location>
</feature>
<evidence type="ECO:0000256" key="6">
    <source>
        <dbReference type="SAM" id="MobiDB-lite"/>
    </source>
</evidence>
<dbReference type="PANTHER" id="PTHR21529">
    <property type="entry name" value="MAMMARY TURMOR VIRUS RECEPTOR HOMOLOG 1, 2 MTVR1, 2"/>
    <property type="match status" value="1"/>
</dbReference>
<keyword evidence="5" id="KW-0479">Metal-binding</keyword>
<evidence type="ECO:0000313" key="8">
    <source>
        <dbReference type="EMBL" id="PCH33059.1"/>
    </source>
</evidence>
<evidence type="ECO:0000256" key="2">
    <source>
        <dbReference type="ARBA" id="ARBA00022801"/>
    </source>
</evidence>
<dbReference type="GO" id="GO:0004386">
    <property type="term" value="F:helicase activity"/>
    <property type="evidence" value="ECO:0007669"/>
    <property type="project" value="UniProtKB-KW"/>
</dbReference>
<evidence type="ECO:0000256" key="5">
    <source>
        <dbReference type="PROSITE-ProRule" id="PRU00723"/>
    </source>
</evidence>
<keyword evidence="5" id="KW-0862">Zinc</keyword>
<evidence type="ECO:0000256" key="4">
    <source>
        <dbReference type="ARBA" id="ARBA00022840"/>
    </source>
</evidence>
<feature type="region of interest" description="Disordered" evidence="6">
    <location>
        <begin position="259"/>
        <end position="284"/>
    </location>
</feature>
<feature type="region of interest" description="Disordered" evidence="6">
    <location>
        <begin position="161"/>
        <end position="180"/>
    </location>
</feature>
<dbReference type="PANTHER" id="PTHR21529:SF4">
    <property type="entry name" value="TPR AND ANKYRIN REPEAT-CONTAINING PROTEIN 1"/>
    <property type="match status" value="1"/>
</dbReference>
<accession>A0A2H3J2U1</accession>
<dbReference type="InterPro" id="IPR014017">
    <property type="entry name" value="DNA_helicase_UvrD-like_C"/>
</dbReference>
<keyword evidence="4" id="KW-0067">ATP-binding</keyword>
<keyword evidence="2" id="KW-0378">Hydrolase</keyword>
<dbReference type="InterPro" id="IPR039904">
    <property type="entry name" value="TRANK1"/>
</dbReference>
<dbReference type="EMBL" id="KB467831">
    <property type="protein sequence ID" value="PCH33059.1"/>
    <property type="molecule type" value="Genomic_DNA"/>
</dbReference>
<keyword evidence="1" id="KW-0547">Nucleotide-binding</keyword>
<keyword evidence="3" id="KW-0347">Helicase</keyword>
<protein>
    <recommendedName>
        <fullName evidence="7">C3H1-type domain-containing protein</fullName>
    </recommendedName>
</protein>
<sequence>MRDDSSKQTTTVAAGHGKHIKLDVGIFDAARLENEFALEGAMSVLECYLENPVVSIASLCSDLLGVPLLFEFAISGLDEESYAVYQQKLLDAFPTTSEAFLSSPVRRILNQLSLFLLFEAEPFMTNDARSLRDCRQSIESSCQVLEILLTKQTLSEQSLVNRTNDPDAGEPYKRKAKSQRAQKVTKRARLGIDLPIDRKPFDALKVQVPANADESAELASNLLADMRDILLHHLQVLRDPRVKERVKMAYLPQQREPEVIPPQSHTVDPAAPGEETSVEEKSNEKSVYQMVQPIKATLYFNMAEDFGEWRIIVGSRAERDLRQARRKNPVLFDIIIKKMKQVDAELSNGHFSADNHKPLTGPELDIPVYEAKMTGDTRLVTAYLSFSLIGDVSLMKPKVERQVIKIFGIYTHAQLDGRFWSSLSYQLGRSGREYKRRCIFRSPRSQGNNKDYIMPACFPPMEEEPAAPPSCLPDLHQDDLAQQFLKGMSSLRVSAVWILAHLKVGILTGEDIAHVFGVSSQEKIIIENNTSSYVIGRSGTGKTTTMLFKMLGIERSWSDYRNQLPKPRQVFVTQSYKLVEKVRSAFYKYRKSLFAHDEGNEFSRIEARENGSRGRAMVNYREEGGWNTNLPQRFGDLQDEHFPLFITYDEVRPIDKLDSGRTIATNNTKEGADRESDMSLDYMHRQRTAFISYPKFVQSYWAHFPQPLVKGLAPAVVFGEIMGVIEGSEGAHSSESKYLAEDTYLALSSNSYPMFASRRDCVYELFKAYTKHKANRKEYDACDSYVDEVQDHLLIDTLVLRYLCRNSDSGLFWAGDTAQAISVGSSFRFNDLKAFMYRVESRSLVKDKSKQETLSKSRIRVSKVPKQFQLTINYRSHAGIVNCAQTIIDLIRKFWPNTIDQLARERGRVDGLKPVYLLIPGQDIKQFKRFLFGHEDSDKHVLGAKQCILVRDDDAREQLRGQVGKIGTIMTLYESKGLEFDDVLLYHFFHDSNVELKRWRVVLNAIAEEHKGNIKAPEYHPIRHNEVCRELKFLYVAITRARMNLWIVDDSEKGEPMRRLWRDQVRTCTSASDVLPIASTSAVEEWEESGDNLFDNEIYGEAMHAYEHAKNFKKKAIAKAYYLRHRASIGPLQSQSQSTAFLAAANAFQQCAQDESLEKERTVYFRIAAECFESGGDDERAASSYYCAGDYASAAKLYLKRSKFDHALDVIKNHRQRIPTDVVDRVLGVLRIVYLREENFDKAKETCQSHEESSEELLTFAEEYGLDSARTKLLTNMSRINEAADLYLEEGRALDAIRLLKQNAQDTDSAYHTSQCLLHGLRRYLAFGFDLSSHPLNSHSDREEIFHLLTDWSVGGLTRNTADHHNIHISPILQQINAFKAQQQNDRTRLTHLSQTFKELHRDNVSSFRYLDYSYSKLQRSDFQDQSTTELSSELDRFCNYARLLRSYAFCADPCNVLELQQLFGFDPPTGPDNSFLVRTGTHLHNRMQALLGSSDRVTARGILAWKGELNPMLYEILQETLHRRVACWNEETRHAKVFQPCLAHLLLGQCKRERCPKAHVDAGTFDESSYNRRVRIHLQQFLIYQTQYGLEGRWERLKQLRMWLYRLNDALLPAHHKLGSLIQLRPSAIPEFNAGLRVACSWIRDLLYGLTPYRPVAEGKLMVMDEFLTSLMVLTSMGSNFDRGAFCYYIHRIPSVAYRRPPPLMQAGGTYTVQGLMGYVLNDSGDYLSQGLSFLCHVVDNRLDVDCKVLCDLLDNMCASLVLEKRYRESRSLHGVVLPQNWFTQSIPRLMDTGNVDERLLRAYLRPISDVLGQLSTGVKAEYLRHEGRGLEYETKMGWFRDVMMARICANMIILGFNMGSEQWLRPEIVRIIDQLHFLERSSALPVLKLFARGHEWFWREPALQQYYAGSKSDPLVLLRKENMSVQPSAFHSNIRHVVYRSNNQLPSLFSCALPKMLISGDNSEGRHNIYLGPRGIQRHPIEGQQKYSRTETTILLDSMATNGSTSLDSYNAESEGVAENEANAARTILKRYRRYIRDQDMLRNPINAFRKQRFAQFQKANSMLHWPHRRYRMLFLGPVPHLLVFLDCAVAYSHTNKRELRRDILEADPSEVEKIQKDLTATDQLFKEAKNLENALVADAQVHKDRDVNRLRALLMEVSQLGERVPKEISAQWGGDLEIAAKGIGTNGEWDDESLEHDDREDGEGDRTH</sequence>
<proteinExistence type="predicted"/>
<keyword evidence="5" id="KW-0863">Zinc-finger</keyword>
<feature type="domain" description="C3H1-type" evidence="7">
    <location>
        <begin position="1536"/>
        <end position="1563"/>
    </location>
</feature>